<accession>A0A9P6B3S9</accession>
<name>A0A9P6B3S9_9AGAM</name>
<keyword evidence="5" id="KW-1185">Reference proteome</keyword>
<organism evidence="4 5">
    <name type="scientific">Hydnum rufescens UP504</name>
    <dbReference type="NCBI Taxonomy" id="1448309"/>
    <lineage>
        <taxon>Eukaryota</taxon>
        <taxon>Fungi</taxon>
        <taxon>Dikarya</taxon>
        <taxon>Basidiomycota</taxon>
        <taxon>Agaricomycotina</taxon>
        <taxon>Agaricomycetes</taxon>
        <taxon>Cantharellales</taxon>
        <taxon>Hydnaceae</taxon>
        <taxon>Hydnum</taxon>
    </lineage>
</organism>
<evidence type="ECO:0000256" key="1">
    <source>
        <dbReference type="SAM" id="MobiDB-lite"/>
    </source>
</evidence>
<evidence type="ECO:0000256" key="2">
    <source>
        <dbReference type="SAM" id="Phobius"/>
    </source>
</evidence>
<feature type="compositionally biased region" description="Polar residues" evidence="1">
    <location>
        <begin position="136"/>
        <end position="163"/>
    </location>
</feature>
<gene>
    <name evidence="4" type="ORF">BS47DRAFT_1445092</name>
</gene>
<feature type="signal peptide" evidence="3">
    <location>
        <begin position="1"/>
        <end position="24"/>
    </location>
</feature>
<protein>
    <submittedName>
        <fullName evidence="4">Uncharacterized protein</fullName>
    </submittedName>
</protein>
<keyword evidence="2" id="KW-0472">Membrane</keyword>
<feature type="chain" id="PRO_5040504196" evidence="3">
    <location>
        <begin position="25"/>
        <end position="405"/>
    </location>
</feature>
<feature type="compositionally biased region" description="Basic and acidic residues" evidence="1">
    <location>
        <begin position="203"/>
        <end position="222"/>
    </location>
</feature>
<feature type="region of interest" description="Disordered" evidence="1">
    <location>
        <begin position="203"/>
        <end position="272"/>
    </location>
</feature>
<keyword evidence="2" id="KW-1133">Transmembrane helix</keyword>
<keyword evidence="3" id="KW-0732">Signal</keyword>
<evidence type="ECO:0000313" key="5">
    <source>
        <dbReference type="Proteomes" id="UP000886523"/>
    </source>
</evidence>
<proteinExistence type="predicted"/>
<reference evidence="4" key="1">
    <citation type="journal article" date="2020" name="Nat. Commun.">
        <title>Large-scale genome sequencing of mycorrhizal fungi provides insights into the early evolution of symbiotic traits.</title>
        <authorList>
            <person name="Miyauchi S."/>
            <person name="Kiss E."/>
            <person name="Kuo A."/>
            <person name="Drula E."/>
            <person name="Kohler A."/>
            <person name="Sanchez-Garcia M."/>
            <person name="Morin E."/>
            <person name="Andreopoulos B."/>
            <person name="Barry K.W."/>
            <person name="Bonito G."/>
            <person name="Buee M."/>
            <person name="Carver A."/>
            <person name="Chen C."/>
            <person name="Cichocki N."/>
            <person name="Clum A."/>
            <person name="Culley D."/>
            <person name="Crous P.W."/>
            <person name="Fauchery L."/>
            <person name="Girlanda M."/>
            <person name="Hayes R.D."/>
            <person name="Keri Z."/>
            <person name="LaButti K."/>
            <person name="Lipzen A."/>
            <person name="Lombard V."/>
            <person name="Magnuson J."/>
            <person name="Maillard F."/>
            <person name="Murat C."/>
            <person name="Nolan M."/>
            <person name="Ohm R.A."/>
            <person name="Pangilinan J."/>
            <person name="Pereira M.F."/>
            <person name="Perotto S."/>
            <person name="Peter M."/>
            <person name="Pfister S."/>
            <person name="Riley R."/>
            <person name="Sitrit Y."/>
            <person name="Stielow J.B."/>
            <person name="Szollosi G."/>
            <person name="Zifcakova L."/>
            <person name="Stursova M."/>
            <person name="Spatafora J.W."/>
            <person name="Tedersoo L."/>
            <person name="Vaario L.M."/>
            <person name="Yamada A."/>
            <person name="Yan M."/>
            <person name="Wang P."/>
            <person name="Xu J."/>
            <person name="Bruns T."/>
            <person name="Baldrian P."/>
            <person name="Vilgalys R."/>
            <person name="Dunand C."/>
            <person name="Henrissat B."/>
            <person name="Grigoriev I.V."/>
            <person name="Hibbett D."/>
            <person name="Nagy L.G."/>
            <person name="Martin F.M."/>
        </authorList>
    </citation>
    <scope>NUCLEOTIDE SEQUENCE</scope>
    <source>
        <strain evidence="4">UP504</strain>
    </source>
</reference>
<feature type="transmembrane region" description="Helical" evidence="2">
    <location>
        <begin position="346"/>
        <end position="367"/>
    </location>
</feature>
<dbReference type="AlphaFoldDB" id="A0A9P6B3S9"/>
<evidence type="ECO:0000256" key="3">
    <source>
        <dbReference type="SAM" id="SignalP"/>
    </source>
</evidence>
<evidence type="ECO:0000313" key="4">
    <source>
        <dbReference type="EMBL" id="KAF9515791.1"/>
    </source>
</evidence>
<sequence length="405" mass="45157">MHHALLLACGISLILVLFPELLMTKQHEYSQLEFCMLWQYGQPSWVAHGDDTRTRFLETSLWESILQLMASINIHNSGNSAEGSTLTSVTFEAQWFPIGPRDSYTASPRPSNPSTAKWAKAEKEHLVHWALAAEGPTSTSPGAMAQNQMTSVHHKTATQTHSTPAPHENDADDMDVKQELEVQGNSLSTDLPLADDENMHWDTEVPEHSRSTRQKMQDKGKGQESASSSLSLHDRPDMGKRKAGDRQTRSSVFSPQKKPACKCTSDTSSSKLPKKQKLLDTLSSLSNQGNKDKDDLPSADILFQHLEILFNQLGCENESTLDALPELVSPPLDGDAVVLVVYKPSWYLPLLTFLVAQSQMYFMLSYYFPFFSIFTTKHQWKASPQEFGAALALASICLLYISRLV</sequence>
<keyword evidence="2" id="KW-0812">Transmembrane</keyword>
<dbReference type="EMBL" id="MU128946">
    <property type="protein sequence ID" value="KAF9515791.1"/>
    <property type="molecule type" value="Genomic_DNA"/>
</dbReference>
<comment type="caution">
    <text evidence="4">The sequence shown here is derived from an EMBL/GenBank/DDBJ whole genome shotgun (WGS) entry which is preliminary data.</text>
</comment>
<dbReference type="Proteomes" id="UP000886523">
    <property type="component" value="Unassembled WGS sequence"/>
</dbReference>
<feature type="region of interest" description="Disordered" evidence="1">
    <location>
        <begin position="135"/>
        <end position="171"/>
    </location>
</feature>
<feature type="compositionally biased region" description="Basic and acidic residues" evidence="1">
    <location>
        <begin position="232"/>
        <end position="248"/>
    </location>
</feature>
<feature type="transmembrane region" description="Helical" evidence="2">
    <location>
        <begin position="387"/>
        <end position="404"/>
    </location>
</feature>